<sequence>IVMDDSKASKEDRHKIDINLGKQPKVEEQHNVDAKSANKPPKVEVPKVNFCIQFTMERKFDDREEMV</sequence>
<protein>
    <submittedName>
        <fullName evidence="1">Uncharacterized protein</fullName>
    </submittedName>
</protein>
<dbReference type="EMBL" id="LXQA010403177">
    <property type="protein sequence ID" value="MCI49572.1"/>
    <property type="molecule type" value="Genomic_DNA"/>
</dbReference>
<feature type="non-terminal residue" evidence="1">
    <location>
        <position position="1"/>
    </location>
</feature>
<proteinExistence type="predicted"/>
<comment type="caution">
    <text evidence="1">The sequence shown here is derived from an EMBL/GenBank/DDBJ whole genome shotgun (WGS) entry which is preliminary data.</text>
</comment>
<reference evidence="1 2" key="1">
    <citation type="journal article" date="2018" name="Front. Plant Sci.">
        <title>Red Clover (Trifolium pratense) and Zigzag Clover (T. medium) - A Picture of Genomic Similarities and Differences.</title>
        <authorList>
            <person name="Dluhosova J."/>
            <person name="Istvanek J."/>
            <person name="Nedelnik J."/>
            <person name="Repkova J."/>
        </authorList>
    </citation>
    <scope>NUCLEOTIDE SEQUENCE [LARGE SCALE GENOMIC DNA]</scope>
    <source>
        <strain evidence="2">cv. 10/8</strain>
        <tissue evidence="1">Leaf</tissue>
    </source>
</reference>
<name>A0A392SMD0_9FABA</name>
<dbReference type="AlphaFoldDB" id="A0A392SMD0"/>
<evidence type="ECO:0000313" key="1">
    <source>
        <dbReference type="EMBL" id="MCI49572.1"/>
    </source>
</evidence>
<keyword evidence="2" id="KW-1185">Reference proteome</keyword>
<organism evidence="1 2">
    <name type="scientific">Trifolium medium</name>
    <dbReference type="NCBI Taxonomy" id="97028"/>
    <lineage>
        <taxon>Eukaryota</taxon>
        <taxon>Viridiplantae</taxon>
        <taxon>Streptophyta</taxon>
        <taxon>Embryophyta</taxon>
        <taxon>Tracheophyta</taxon>
        <taxon>Spermatophyta</taxon>
        <taxon>Magnoliopsida</taxon>
        <taxon>eudicotyledons</taxon>
        <taxon>Gunneridae</taxon>
        <taxon>Pentapetalae</taxon>
        <taxon>rosids</taxon>
        <taxon>fabids</taxon>
        <taxon>Fabales</taxon>
        <taxon>Fabaceae</taxon>
        <taxon>Papilionoideae</taxon>
        <taxon>50 kb inversion clade</taxon>
        <taxon>NPAAA clade</taxon>
        <taxon>Hologalegina</taxon>
        <taxon>IRL clade</taxon>
        <taxon>Trifolieae</taxon>
        <taxon>Trifolium</taxon>
    </lineage>
</organism>
<evidence type="ECO:0000313" key="2">
    <source>
        <dbReference type="Proteomes" id="UP000265520"/>
    </source>
</evidence>
<accession>A0A392SMD0</accession>
<dbReference type="Proteomes" id="UP000265520">
    <property type="component" value="Unassembled WGS sequence"/>
</dbReference>